<protein>
    <recommendedName>
        <fullName evidence="1">Carboxymuconolactone decarboxylase-like domain-containing protein</fullName>
    </recommendedName>
</protein>
<proteinExistence type="predicted"/>
<dbReference type="AlphaFoldDB" id="A0A645AEQ8"/>
<evidence type="ECO:0000259" key="1">
    <source>
        <dbReference type="Pfam" id="PF02627"/>
    </source>
</evidence>
<name>A0A645AEQ8_9ZZZZ</name>
<dbReference type="GO" id="GO:0051920">
    <property type="term" value="F:peroxiredoxin activity"/>
    <property type="evidence" value="ECO:0007669"/>
    <property type="project" value="InterPro"/>
</dbReference>
<gene>
    <name evidence="2" type="ORF">SDC9_97945</name>
</gene>
<dbReference type="InterPro" id="IPR029032">
    <property type="entry name" value="AhpD-like"/>
</dbReference>
<accession>A0A645AEQ8</accession>
<dbReference type="Gene3D" id="1.20.1290.10">
    <property type="entry name" value="AhpD-like"/>
    <property type="match status" value="1"/>
</dbReference>
<dbReference type="SUPFAM" id="SSF69118">
    <property type="entry name" value="AhpD-like"/>
    <property type="match status" value="1"/>
</dbReference>
<dbReference type="NCBIfam" id="TIGR00778">
    <property type="entry name" value="ahpD_dom"/>
    <property type="match status" value="1"/>
</dbReference>
<dbReference type="PANTHER" id="PTHR33930">
    <property type="entry name" value="ALKYL HYDROPEROXIDE REDUCTASE AHPD"/>
    <property type="match status" value="1"/>
</dbReference>
<organism evidence="2">
    <name type="scientific">bioreactor metagenome</name>
    <dbReference type="NCBI Taxonomy" id="1076179"/>
    <lineage>
        <taxon>unclassified sequences</taxon>
        <taxon>metagenomes</taxon>
        <taxon>ecological metagenomes</taxon>
    </lineage>
</organism>
<comment type="caution">
    <text evidence="2">The sequence shown here is derived from an EMBL/GenBank/DDBJ whole genome shotgun (WGS) entry which is preliminary data.</text>
</comment>
<dbReference type="PANTHER" id="PTHR33930:SF2">
    <property type="entry name" value="BLR3452 PROTEIN"/>
    <property type="match status" value="1"/>
</dbReference>
<sequence>MENAVKRLEELKNSWGVFAEASPDVIGAFGQMREACCGEGGALDFKTKELVSVAVAVARKCEPCILSHVELIVDLGVSRQELVEALNTAILLCGGPGWAYSAFALQAYDQMTEAKK</sequence>
<dbReference type="Pfam" id="PF02627">
    <property type="entry name" value="CMD"/>
    <property type="match status" value="1"/>
</dbReference>
<reference evidence="2" key="1">
    <citation type="submission" date="2019-08" db="EMBL/GenBank/DDBJ databases">
        <authorList>
            <person name="Kucharzyk K."/>
            <person name="Murdoch R.W."/>
            <person name="Higgins S."/>
            <person name="Loffler F."/>
        </authorList>
    </citation>
    <scope>NUCLEOTIDE SEQUENCE</scope>
</reference>
<dbReference type="InterPro" id="IPR004675">
    <property type="entry name" value="AhpD_core"/>
</dbReference>
<dbReference type="EMBL" id="VSSQ01013304">
    <property type="protein sequence ID" value="MPM51198.1"/>
    <property type="molecule type" value="Genomic_DNA"/>
</dbReference>
<feature type="domain" description="Carboxymuconolactone decarboxylase-like" evidence="1">
    <location>
        <begin position="23"/>
        <end position="105"/>
    </location>
</feature>
<dbReference type="InterPro" id="IPR003779">
    <property type="entry name" value="CMD-like"/>
</dbReference>
<evidence type="ECO:0000313" key="2">
    <source>
        <dbReference type="EMBL" id="MPM51198.1"/>
    </source>
</evidence>